<organism evidence="6">
    <name type="scientific">Absidia glauca</name>
    <name type="common">Pin mould</name>
    <dbReference type="NCBI Taxonomy" id="4829"/>
    <lineage>
        <taxon>Eukaryota</taxon>
        <taxon>Fungi</taxon>
        <taxon>Fungi incertae sedis</taxon>
        <taxon>Mucoromycota</taxon>
        <taxon>Mucoromycotina</taxon>
        <taxon>Mucoromycetes</taxon>
        <taxon>Mucorales</taxon>
        <taxon>Cunninghamellaceae</taxon>
        <taxon>Absidia</taxon>
    </lineage>
</organism>
<feature type="compositionally biased region" description="Low complexity" evidence="4">
    <location>
        <begin position="177"/>
        <end position="206"/>
    </location>
</feature>
<dbReference type="SUPFAM" id="SSF47923">
    <property type="entry name" value="Ypt/Rab-GAP domain of gyp1p"/>
    <property type="match status" value="2"/>
</dbReference>
<dbReference type="InterPro" id="IPR000195">
    <property type="entry name" value="Rab-GAP-TBC_dom"/>
</dbReference>
<evidence type="ECO:0000256" key="1">
    <source>
        <dbReference type="ARBA" id="ARBA00022468"/>
    </source>
</evidence>
<dbReference type="Proteomes" id="UP000078561">
    <property type="component" value="Unassembled WGS sequence"/>
</dbReference>
<feature type="coiled-coil region" evidence="3">
    <location>
        <begin position="789"/>
        <end position="837"/>
    </location>
</feature>
<keyword evidence="1" id="KW-0343">GTPase activation</keyword>
<proteinExistence type="predicted"/>
<dbReference type="GO" id="GO:0005096">
    <property type="term" value="F:GTPase activator activity"/>
    <property type="evidence" value="ECO:0007669"/>
    <property type="project" value="UniProtKB-KW"/>
</dbReference>
<dbReference type="Pfam" id="PF23436">
    <property type="entry name" value="RabGap-TBC_2"/>
    <property type="match status" value="1"/>
</dbReference>
<feature type="region of interest" description="Disordered" evidence="4">
    <location>
        <begin position="307"/>
        <end position="400"/>
    </location>
</feature>
<accession>A0A168QYM8</accession>
<dbReference type="InterPro" id="IPR035969">
    <property type="entry name" value="Rab-GAP_TBC_sf"/>
</dbReference>
<feature type="domain" description="Rab-GAP TBC" evidence="5">
    <location>
        <begin position="521"/>
        <end position="708"/>
    </location>
</feature>
<dbReference type="FunFam" id="1.10.10.750:FF:000003">
    <property type="entry name" value="GTPase activating protein (Evi5)"/>
    <property type="match status" value="1"/>
</dbReference>
<feature type="compositionally biased region" description="Polar residues" evidence="4">
    <location>
        <begin position="413"/>
        <end position="427"/>
    </location>
</feature>
<dbReference type="PANTHER" id="PTHR47219">
    <property type="entry name" value="RAB GTPASE-ACTIVATING PROTEIN 1-LIKE"/>
    <property type="match status" value="1"/>
</dbReference>
<dbReference type="Gene3D" id="1.10.287.1490">
    <property type="match status" value="1"/>
</dbReference>
<dbReference type="PANTHER" id="PTHR47219:SF9">
    <property type="entry name" value="GTPASE ACTIVATING PROTEIN AND CENTROSOME-ASSOCIATED, ISOFORM B"/>
    <property type="match status" value="1"/>
</dbReference>
<evidence type="ECO:0000313" key="7">
    <source>
        <dbReference type="Proteomes" id="UP000078561"/>
    </source>
</evidence>
<keyword evidence="2 3" id="KW-0175">Coiled coil</keyword>
<dbReference type="GO" id="GO:0031267">
    <property type="term" value="F:small GTPase binding"/>
    <property type="evidence" value="ECO:0007669"/>
    <property type="project" value="TreeGrafter"/>
</dbReference>
<evidence type="ECO:0000313" key="6">
    <source>
        <dbReference type="EMBL" id="SAM05785.1"/>
    </source>
</evidence>
<dbReference type="STRING" id="4829.A0A168QYM8"/>
<sequence>MASLTDHIPSSSLKHSTEAPSSSPSSYSDFENDDQDIAYYSDASTRSSDTFDHQDYVAAVDPLENPHKSRFEDNVGCVVHVRTDDELDDDTSDSDSDFEPTALQQTPFPPTSTSFTNNSIGSNETTHHKDNAINSDSDSSSVYSNEGEYLDNDNNTFLEHASLKPQDSEEKPYHGLSSSTDNNNTNMSFTSLSSTSSNSLANFSGSDNYFDGGDGPMEPLSLNRSESADTGASTPPPLDDFDSKLKIDSQHKTTQHEQPDDTADEVYNAINLNSMDRSINHDQSSHNTLRLSTLSISDLNDVSLVEDSTASTPTASTPTAPPSVTTIVSNSVKSPTMPSESDSIHQAPTQLPPRPPAKDRSVKPTPIDTTSTSAPAPAPAPASTTTTPTMTPSLSSTTQRLVSGLWSPFKTATTPTKKVVRPSTNFTERQKRQSRPPSCALPGFQEALLAQMEQLNCDNGNDPKAQQLLNLKRQTIRQSLVLASSNVPNKEDYDWEFWTSVICDFDQVHKNKDMSSQIQKGIPPSLRGMVWQLLTKSKQLELLDEQQYIDLLRTSSPYDKMIQRDLARTFPGHDYFKEQDGAGQEGLYNVVRAYSVYDSEVGYCQGLAFIVGPLLLNMPDEEAFGVLIQLMSNYGLRGHFTPNMEGLHLRLYQFDSLVAEYLPHISRHLQRRGIDSTMFASQWFMTLFAYKFPLDLVFRIYDMVFVEGLEAVLKFALALLKRNETHLLELDFEHLLDFLKNGLFEEYKDDERQLVEDVSGWNIPRKRLVQLEKDHKAMITKEEQDAKLLESLQKQQATIQQQVDHLRQSTATIQKEHQDVQGQLQDSQQQRQQMYDEQGSLKTVVDSLQAEAEKIPLVVEGTFKAEFDQLCTDNAHLNQKNAHLEDQLSAMETLLIDMKMRYAQSENERDELSKRLFELKKVIAQ</sequence>
<gene>
    <name evidence="6" type="primary">ABSGL_11660.1 scaffold 12295</name>
</gene>
<feature type="region of interest" description="Disordered" evidence="4">
    <location>
        <begin position="1"/>
        <end position="49"/>
    </location>
</feature>
<evidence type="ECO:0000259" key="5">
    <source>
        <dbReference type="PROSITE" id="PS50086"/>
    </source>
</evidence>
<dbReference type="EMBL" id="LT554468">
    <property type="protein sequence ID" value="SAM05785.1"/>
    <property type="molecule type" value="Genomic_DNA"/>
</dbReference>
<dbReference type="InterPro" id="IPR050302">
    <property type="entry name" value="Rab_GAP_TBC_domain"/>
</dbReference>
<feature type="coiled-coil region" evidence="3">
    <location>
        <begin position="874"/>
        <end position="922"/>
    </location>
</feature>
<keyword evidence="7" id="KW-1185">Reference proteome</keyword>
<feature type="compositionally biased region" description="Acidic residues" evidence="4">
    <location>
        <begin position="85"/>
        <end position="98"/>
    </location>
</feature>
<dbReference type="Gene3D" id="1.10.8.270">
    <property type="entry name" value="putative rabgap domain of human tbc1 domain family member 14 like domains"/>
    <property type="match status" value="1"/>
</dbReference>
<feature type="region of interest" description="Disordered" evidence="4">
    <location>
        <begin position="413"/>
        <end position="439"/>
    </location>
</feature>
<feature type="compositionally biased region" description="Low complexity" evidence="4">
    <location>
        <begin position="364"/>
        <end position="398"/>
    </location>
</feature>
<dbReference type="OrthoDB" id="295078at2759"/>
<feature type="compositionally biased region" description="Polar residues" evidence="4">
    <location>
        <begin position="222"/>
        <end position="233"/>
    </location>
</feature>
<reference evidence="6" key="1">
    <citation type="submission" date="2016-04" db="EMBL/GenBank/DDBJ databases">
        <authorList>
            <person name="Evans L.H."/>
            <person name="Alamgir A."/>
            <person name="Owens N."/>
            <person name="Weber N.D."/>
            <person name="Virtaneva K."/>
            <person name="Barbian K."/>
            <person name="Babar A."/>
            <person name="Rosenke K."/>
        </authorList>
    </citation>
    <scope>NUCLEOTIDE SEQUENCE [LARGE SCALE GENOMIC DNA]</scope>
    <source>
        <strain evidence="6">CBS 101.48</strain>
    </source>
</reference>
<evidence type="ECO:0000256" key="2">
    <source>
        <dbReference type="ARBA" id="ARBA00023054"/>
    </source>
</evidence>
<dbReference type="AlphaFoldDB" id="A0A168QYM8"/>
<dbReference type="FunCoup" id="A0A168QYM8">
    <property type="interactions" value="41"/>
</dbReference>
<evidence type="ECO:0000256" key="3">
    <source>
        <dbReference type="SAM" id="Coils"/>
    </source>
</evidence>
<dbReference type="Gene3D" id="1.10.10.750">
    <property type="entry name" value="Ypt/Rab-GAP domain of gyp1p, domain 1"/>
    <property type="match status" value="1"/>
</dbReference>
<feature type="compositionally biased region" description="Low complexity" evidence="4">
    <location>
        <begin position="308"/>
        <end position="326"/>
    </location>
</feature>
<feature type="region of interest" description="Disordered" evidence="4">
    <location>
        <begin position="82"/>
        <end position="244"/>
    </location>
</feature>
<feature type="compositionally biased region" description="Polar residues" evidence="4">
    <location>
        <begin position="327"/>
        <end position="349"/>
    </location>
</feature>
<dbReference type="FunFam" id="1.10.472.80:FF:000027">
    <property type="entry name" value="GTPase activating protein (Evi5)"/>
    <property type="match status" value="1"/>
</dbReference>
<dbReference type="SMART" id="SM00164">
    <property type="entry name" value="TBC"/>
    <property type="match status" value="1"/>
</dbReference>
<name>A0A168QYM8_ABSGL</name>
<dbReference type="Gene3D" id="1.10.472.80">
    <property type="entry name" value="Ypt/Rab-GAP domain of gyp1p, domain 3"/>
    <property type="match status" value="1"/>
</dbReference>
<evidence type="ECO:0000256" key="4">
    <source>
        <dbReference type="SAM" id="MobiDB-lite"/>
    </source>
</evidence>
<dbReference type="InParanoid" id="A0A168QYM8"/>
<dbReference type="FunFam" id="1.10.8.270:FF:000001">
    <property type="entry name" value="TBC1 domain family member 1"/>
    <property type="match status" value="1"/>
</dbReference>
<protein>
    <recommendedName>
        <fullName evidence="5">Rab-GAP TBC domain-containing protein</fullName>
    </recommendedName>
</protein>
<dbReference type="PROSITE" id="PS50086">
    <property type="entry name" value="TBC_RABGAP"/>
    <property type="match status" value="1"/>
</dbReference>
<dbReference type="OMA" id="IDSTMFA"/>